<feature type="compositionally biased region" description="Polar residues" evidence="1">
    <location>
        <begin position="391"/>
        <end position="405"/>
    </location>
</feature>
<proteinExistence type="predicted"/>
<feature type="compositionally biased region" description="Polar residues" evidence="1">
    <location>
        <begin position="472"/>
        <end position="483"/>
    </location>
</feature>
<accession>A0A9Q8WD19</accession>
<feature type="region of interest" description="Disordered" evidence="1">
    <location>
        <begin position="435"/>
        <end position="483"/>
    </location>
</feature>
<gene>
    <name evidence="2" type="ORF">CLUP02_04173</name>
</gene>
<dbReference type="GeneID" id="73338199"/>
<sequence>MRRFRKCEVHIHVIPRFGVKVSNATYVARFLGITHHGSMTKKFPPLSAWAANTTPLFTVPSSANAKNGLPGPQCGEHIGIDSSPFWTSSITTQCEESVFPKNVMQNKQFSIASLFNQLQTVAFDHLNRQPLRPLEIGKGSLKYILLLILEMNTIHPAGLRFGPNDSRPMSAKSIYSAGPKDSFSLKGCESAYLSPCVAIVRGHFACKSAVGKLALLAFPPEQDRVTYTAGIDGGVQDNLFVENLTVSETAPLTVHFAAVKVPCRIKRPQPAYYSCQAIGLAFSSCSTKPLADEIPGKRYTFVGSDSVIRPFFDRALAFGVKQNIGAYVATVQSNADADSERWGPMDGDRWLSRQQKVQQVQISSTSGTGYRQRPKFSQENAGKVVCKRPSPTASKSSDVRYQNRQPGKPRASSHQFFSYRTRRLDPIVIESKPAMIDSQPGVPDNQPSLSSYLQGKHTKERGTENCPMPFAPTNQVLWNQPPV</sequence>
<dbReference type="Proteomes" id="UP000830671">
    <property type="component" value="Chromosome 2"/>
</dbReference>
<feature type="region of interest" description="Disordered" evidence="1">
    <location>
        <begin position="361"/>
        <end position="417"/>
    </location>
</feature>
<dbReference type="AlphaFoldDB" id="A0A9Q8WD19"/>
<evidence type="ECO:0000313" key="2">
    <source>
        <dbReference type="EMBL" id="UQC78696.1"/>
    </source>
</evidence>
<dbReference type="EMBL" id="CP019474">
    <property type="protein sequence ID" value="UQC78696.1"/>
    <property type="molecule type" value="Genomic_DNA"/>
</dbReference>
<organism evidence="2 3">
    <name type="scientific">Colletotrichum lupini</name>
    <dbReference type="NCBI Taxonomy" id="145971"/>
    <lineage>
        <taxon>Eukaryota</taxon>
        <taxon>Fungi</taxon>
        <taxon>Dikarya</taxon>
        <taxon>Ascomycota</taxon>
        <taxon>Pezizomycotina</taxon>
        <taxon>Sordariomycetes</taxon>
        <taxon>Hypocreomycetidae</taxon>
        <taxon>Glomerellales</taxon>
        <taxon>Glomerellaceae</taxon>
        <taxon>Colletotrichum</taxon>
        <taxon>Colletotrichum acutatum species complex</taxon>
    </lineage>
</organism>
<name>A0A9Q8WD19_9PEZI</name>
<dbReference type="RefSeq" id="XP_049140332.1">
    <property type="nucleotide sequence ID" value="XM_049283189.1"/>
</dbReference>
<protein>
    <submittedName>
        <fullName evidence="2">Uncharacterized protein</fullName>
    </submittedName>
</protein>
<feature type="compositionally biased region" description="Polar residues" evidence="1">
    <location>
        <begin position="361"/>
        <end position="380"/>
    </location>
</feature>
<dbReference type="KEGG" id="clup:CLUP02_04173"/>
<evidence type="ECO:0000313" key="3">
    <source>
        <dbReference type="Proteomes" id="UP000830671"/>
    </source>
</evidence>
<keyword evidence="3" id="KW-1185">Reference proteome</keyword>
<evidence type="ECO:0000256" key="1">
    <source>
        <dbReference type="SAM" id="MobiDB-lite"/>
    </source>
</evidence>
<reference evidence="2" key="1">
    <citation type="journal article" date="2021" name="Mol. Plant Microbe Interact.">
        <title>Complete Genome Sequence of the Plant-Pathogenic Fungus Colletotrichum lupini.</title>
        <authorList>
            <person name="Baroncelli R."/>
            <person name="Pensec F."/>
            <person name="Da Lio D."/>
            <person name="Boufleur T."/>
            <person name="Vicente I."/>
            <person name="Sarrocco S."/>
            <person name="Picot A."/>
            <person name="Baraldi E."/>
            <person name="Sukno S."/>
            <person name="Thon M."/>
            <person name="Le Floch G."/>
        </authorList>
    </citation>
    <scope>NUCLEOTIDE SEQUENCE</scope>
    <source>
        <strain evidence="2">IMI 504893</strain>
    </source>
</reference>